<reference evidence="1 2" key="1">
    <citation type="submission" date="2019-12" db="EMBL/GenBank/DDBJ databases">
        <authorList>
            <person name="Alioto T."/>
            <person name="Alioto T."/>
            <person name="Gomez Garrido J."/>
        </authorList>
    </citation>
    <scope>NUCLEOTIDE SEQUENCE [LARGE SCALE GENOMIC DNA]</scope>
</reference>
<protein>
    <submittedName>
        <fullName evidence="1">Uncharacterized protein</fullName>
    </submittedName>
</protein>
<evidence type="ECO:0000313" key="2">
    <source>
        <dbReference type="Proteomes" id="UP000594638"/>
    </source>
</evidence>
<name>A0A8S0V7T1_OLEEU</name>
<keyword evidence="2" id="KW-1185">Reference proteome</keyword>
<proteinExistence type="predicted"/>
<comment type="caution">
    <text evidence="1">The sequence shown here is derived from an EMBL/GenBank/DDBJ whole genome shotgun (WGS) entry which is preliminary data.</text>
</comment>
<dbReference type="Proteomes" id="UP000594638">
    <property type="component" value="Unassembled WGS sequence"/>
</dbReference>
<dbReference type="Gramene" id="OE9A066429T1">
    <property type="protein sequence ID" value="OE9A066429C1"/>
    <property type="gene ID" value="OE9A066429"/>
</dbReference>
<dbReference type="AlphaFoldDB" id="A0A8S0V7T1"/>
<sequence>MHWSDSEAYLHTPSTLLLLQMEASMSAHKELERRSNTIVRYQAVYVVINKPRNDQFGSWGKKAGIK</sequence>
<dbReference type="EMBL" id="CACTIH010009149">
    <property type="protein sequence ID" value="CAA3026066.1"/>
    <property type="molecule type" value="Genomic_DNA"/>
</dbReference>
<organism evidence="1 2">
    <name type="scientific">Olea europaea subsp. europaea</name>
    <dbReference type="NCBI Taxonomy" id="158383"/>
    <lineage>
        <taxon>Eukaryota</taxon>
        <taxon>Viridiplantae</taxon>
        <taxon>Streptophyta</taxon>
        <taxon>Embryophyta</taxon>
        <taxon>Tracheophyta</taxon>
        <taxon>Spermatophyta</taxon>
        <taxon>Magnoliopsida</taxon>
        <taxon>eudicotyledons</taxon>
        <taxon>Gunneridae</taxon>
        <taxon>Pentapetalae</taxon>
        <taxon>asterids</taxon>
        <taxon>lamiids</taxon>
        <taxon>Lamiales</taxon>
        <taxon>Oleaceae</taxon>
        <taxon>Oleeae</taxon>
        <taxon>Olea</taxon>
    </lineage>
</organism>
<evidence type="ECO:0000313" key="1">
    <source>
        <dbReference type="EMBL" id="CAA3026066.1"/>
    </source>
</evidence>
<gene>
    <name evidence="1" type="ORF">OLEA9_A066429</name>
</gene>
<accession>A0A8S0V7T1</accession>